<dbReference type="Pfam" id="PF12833">
    <property type="entry name" value="HTH_18"/>
    <property type="match status" value="1"/>
</dbReference>
<keyword evidence="6" id="KW-1185">Reference proteome</keyword>
<evidence type="ECO:0000256" key="3">
    <source>
        <dbReference type="ARBA" id="ARBA00023163"/>
    </source>
</evidence>
<dbReference type="InterPro" id="IPR028082">
    <property type="entry name" value="Peripla_BP_I"/>
</dbReference>
<sequence length="415" mass="46267">MNVIYVSTQTDSARKRPPKKQAERPCILLALGWYSPAIHRGIARYARQAGWVLDASMARDGSIPRPRSFDGIVSLLREGRKLRDFVARCGKPVVNIGDIRLPGIPNVRCNDAAIGHLAADHFLSRGFRHAAFFLRSRTPSALERMRAFEQCLLRQEATFYLIDATSARTRASRQGQPIDWLGGELMKLPRPLAVFSEHDEASIEVLNACRARQIPVPEQVAVLGVDNDPLRCDFAPVPLSSIDNNQEAEGYHAAALLGQLLKGKTVRKSETLIPPLGVTTRLSTEIFAVEHPHVASALRHIWQHYTGPVNAKTVAATVPISYRRLHDAFQQSLGRTLAEEITLKRLEKAQQLLVDTKLRAHEIAHLSGFPGEDRMGRVFRRILNQSPLEYRKKNSLAGTVEPHSLCNGAPFPFCR</sequence>
<dbReference type="GO" id="GO:0003700">
    <property type="term" value="F:DNA-binding transcription factor activity"/>
    <property type="evidence" value="ECO:0007669"/>
    <property type="project" value="InterPro"/>
</dbReference>
<dbReference type="Gene3D" id="1.10.10.60">
    <property type="entry name" value="Homeodomain-like"/>
    <property type="match status" value="1"/>
</dbReference>
<dbReference type="EMBL" id="JACHVB010000028">
    <property type="protein sequence ID" value="MBC2594625.1"/>
    <property type="molecule type" value="Genomic_DNA"/>
</dbReference>
<dbReference type="SUPFAM" id="SSF46689">
    <property type="entry name" value="Homeodomain-like"/>
    <property type="match status" value="1"/>
</dbReference>
<name>A0A842HDK8_9BACT</name>
<keyword evidence="1" id="KW-0805">Transcription regulation</keyword>
<dbReference type="Proteomes" id="UP000546464">
    <property type="component" value="Unassembled WGS sequence"/>
</dbReference>
<dbReference type="InterPro" id="IPR009057">
    <property type="entry name" value="Homeodomain-like_sf"/>
</dbReference>
<dbReference type="PROSITE" id="PS01124">
    <property type="entry name" value="HTH_ARAC_FAMILY_2"/>
    <property type="match status" value="1"/>
</dbReference>
<dbReference type="GO" id="GO:0000976">
    <property type="term" value="F:transcription cis-regulatory region binding"/>
    <property type="evidence" value="ECO:0007669"/>
    <property type="project" value="TreeGrafter"/>
</dbReference>
<dbReference type="InterPro" id="IPR018060">
    <property type="entry name" value="HTH_AraC"/>
</dbReference>
<comment type="caution">
    <text evidence="5">The sequence shown here is derived from an EMBL/GenBank/DDBJ whole genome shotgun (WGS) entry which is preliminary data.</text>
</comment>
<dbReference type="CDD" id="cd01543">
    <property type="entry name" value="PBP1_XylR"/>
    <property type="match status" value="1"/>
</dbReference>
<dbReference type="Gene3D" id="3.40.50.2300">
    <property type="match status" value="2"/>
</dbReference>
<evidence type="ECO:0000259" key="4">
    <source>
        <dbReference type="PROSITE" id="PS01124"/>
    </source>
</evidence>
<evidence type="ECO:0000313" key="5">
    <source>
        <dbReference type="EMBL" id="MBC2594625.1"/>
    </source>
</evidence>
<evidence type="ECO:0000313" key="6">
    <source>
        <dbReference type="Proteomes" id="UP000546464"/>
    </source>
</evidence>
<gene>
    <name evidence="5" type="ORF">H5P28_10175</name>
</gene>
<dbReference type="InterPro" id="IPR046335">
    <property type="entry name" value="LacI/GalR-like_sensor"/>
</dbReference>
<dbReference type="AlphaFoldDB" id="A0A842HDK8"/>
<dbReference type="PANTHER" id="PTHR30146:SF24">
    <property type="entry name" value="XYLOSE OPERON REGULATORY PROTEIN"/>
    <property type="match status" value="1"/>
</dbReference>
<dbReference type="PANTHER" id="PTHR30146">
    <property type="entry name" value="LACI-RELATED TRANSCRIPTIONAL REPRESSOR"/>
    <property type="match status" value="1"/>
</dbReference>
<dbReference type="SMART" id="SM00342">
    <property type="entry name" value="HTH_ARAC"/>
    <property type="match status" value="1"/>
</dbReference>
<accession>A0A842HDK8</accession>
<reference evidence="5 6" key="1">
    <citation type="submission" date="2020-07" db="EMBL/GenBank/DDBJ databases">
        <authorList>
            <person name="Feng X."/>
        </authorList>
    </citation>
    <scope>NUCLEOTIDE SEQUENCE [LARGE SCALE GENOMIC DNA]</scope>
    <source>
        <strain evidence="5 6">JCM31066</strain>
    </source>
</reference>
<dbReference type="SUPFAM" id="SSF53822">
    <property type="entry name" value="Periplasmic binding protein-like I"/>
    <property type="match status" value="1"/>
</dbReference>
<dbReference type="Pfam" id="PF13377">
    <property type="entry name" value="Peripla_BP_3"/>
    <property type="match status" value="1"/>
</dbReference>
<organism evidence="5 6">
    <name type="scientific">Ruficoccus amylovorans</name>
    <dbReference type="NCBI Taxonomy" id="1804625"/>
    <lineage>
        <taxon>Bacteria</taxon>
        <taxon>Pseudomonadati</taxon>
        <taxon>Verrucomicrobiota</taxon>
        <taxon>Opitutia</taxon>
        <taxon>Puniceicoccales</taxon>
        <taxon>Cerasicoccaceae</taxon>
        <taxon>Ruficoccus</taxon>
    </lineage>
</organism>
<feature type="domain" description="HTH araC/xylS-type" evidence="4">
    <location>
        <begin position="295"/>
        <end position="393"/>
    </location>
</feature>
<protein>
    <submittedName>
        <fullName evidence="5">DNA-binding transcriptional regulator</fullName>
    </submittedName>
</protein>
<proteinExistence type="predicted"/>
<keyword evidence="2 5" id="KW-0238">DNA-binding</keyword>
<evidence type="ECO:0000256" key="2">
    <source>
        <dbReference type="ARBA" id="ARBA00023125"/>
    </source>
</evidence>
<keyword evidence="3" id="KW-0804">Transcription</keyword>
<evidence type="ECO:0000256" key="1">
    <source>
        <dbReference type="ARBA" id="ARBA00023015"/>
    </source>
</evidence>